<dbReference type="PANTHER" id="PTHR43692">
    <property type="entry name" value="UDP-N-ACETYLMURAMOYLALANINE--D-GLUTAMATE LIGASE"/>
    <property type="match status" value="1"/>
</dbReference>
<evidence type="ECO:0000256" key="3">
    <source>
        <dbReference type="ARBA" id="ARBA00022490"/>
    </source>
</evidence>
<comment type="catalytic activity">
    <reaction evidence="7 8">
        <text>UDP-N-acetyl-alpha-D-muramoyl-L-alanine + D-glutamate + ATP = UDP-N-acetyl-alpha-D-muramoyl-L-alanyl-D-glutamate + ADP + phosphate + H(+)</text>
        <dbReference type="Rhea" id="RHEA:16429"/>
        <dbReference type="ChEBI" id="CHEBI:15378"/>
        <dbReference type="ChEBI" id="CHEBI:29986"/>
        <dbReference type="ChEBI" id="CHEBI:30616"/>
        <dbReference type="ChEBI" id="CHEBI:43474"/>
        <dbReference type="ChEBI" id="CHEBI:83898"/>
        <dbReference type="ChEBI" id="CHEBI:83900"/>
        <dbReference type="ChEBI" id="CHEBI:456216"/>
        <dbReference type="EC" id="6.3.2.9"/>
    </reaction>
</comment>
<keyword evidence="5 7" id="KW-0547">Nucleotide-binding</keyword>
<keyword evidence="7 8" id="KW-0133">Cell shape</keyword>
<dbReference type="SUPFAM" id="SSF53623">
    <property type="entry name" value="MurD-like peptide ligases, catalytic domain"/>
    <property type="match status" value="1"/>
</dbReference>
<evidence type="ECO:0000259" key="9">
    <source>
        <dbReference type="Pfam" id="PF02875"/>
    </source>
</evidence>
<reference evidence="11 12" key="1">
    <citation type="submission" date="2020-12" db="EMBL/GenBank/DDBJ databases">
        <title>Comparative genome analysis of fungal antagonists Marinomonas ostreistagni 398 and M. spartinae 468.</title>
        <authorList>
            <person name="Fields J.L."/>
            <person name="Mavrodi O.V."/>
            <person name="Biber P.D."/>
            <person name="Indest K.J."/>
            <person name="Mavrodi D.V."/>
        </authorList>
    </citation>
    <scope>NUCLEOTIDE SEQUENCE [LARGE SCALE GENOMIC DNA]</scope>
    <source>
        <strain evidence="11 12">USM7</strain>
    </source>
</reference>
<keyword evidence="7 8" id="KW-0131">Cell cycle</keyword>
<dbReference type="Pfam" id="PF02875">
    <property type="entry name" value="Mur_ligase_C"/>
    <property type="match status" value="1"/>
</dbReference>
<evidence type="ECO:0000259" key="10">
    <source>
        <dbReference type="Pfam" id="PF08245"/>
    </source>
</evidence>
<dbReference type="RefSeq" id="WP_199463404.1">
    <property type="nucleotide sequence ID" value="NZ_JAEMUH010000013.1"/>
</dbReference>
<evidence type="ECO:0000313" key="12">
    <source>
        <dbReference type="Proteomes" id="UP000598488"/>
    </source>
</evidence>
<keyword evidence="12" id="KW-1185">Reference proteome</keyword>
<evidence type="ECO:0000256" key="8">
    <source>
        <dbReference type="RuleBase" id="RU003664"/>
    </source>
</evidence>
<evidence type="ECO:0000256" key="1">
    <source>
        <dbReference type="ARBA" id="ARBA00004496"/>
    </source>
</evidence>
<feature type="binding site" evidence="7">
    <location>
        <begin position="116"/>
        <end position="122"/>
    </location>
    <ligand>
        <name>ATP</name>
        <dbReference type="ChEBI" id="CHEBI:30616"/>
    </ligand>
</feature>
<protein>
    <recommendedName>
        <fullName evidence="7 8">UDP-N-acetylmuramoylalanine--D-glutamate ligase</fullName>
        <ecNumber evidence="7 8">6.3.2.9</ecNumber>
    </recommendedName>
    <alternativeName>
        <fullName evidence="7">D-glutamic acid-adding enzyme</fullName>
    </alternativeName>
    <alternativeName>
        <fullName evidence="7">UDP-N-acetylmuramoyl-L-alanyl-D-glutamate synthetase</fullName>
    </alternativeName>
</protein>
<proteinExistence type="inferred from homology"/>
<evidence type="ECO:0000313" key="11">
    <source>
        <dbReference type="EMBL" id="MBJ7551816.1"/>
    </source>
</evidence>
<comment type="subcellular location">
    <subcellularLocation>
        <location evidence="1 7 8">Cytoplasm</location>
    </subcellularLocation>
</comment>
<organism evidence="11 12">
    <name type="scientific">Marinomonas ostreistagni</name>
    <dbReference type="NCBI Taxonomy" id="359209"/>
    <lineage>
        <taxon>Bacteria</taxon>
        <taxon>Pseudomonadati</taxon>
        <taxon>Pseudomonadota</taxon>
        <taxon>Gammaproteobacteria</taxon>
        <taxon>Oceanospirillales</taxon>
        <taxon>Oceanospirillaceae</taxon>
        <taxon>Marinomonas</taxon>
    </lineage>
</organism>
<feature type="domain" description="Mur ligase C-terminal" evidence="9">
    <location>
        <begin position="310"/>
        <end position="426"/>
    </location>
</feature>
<comment type="similarity">
    <text evidence="7">Belongs to the MurCDEF family.</text>
</comment>
<dbReference type="Proteomes" id="UP000598488">
    <property type="component" value="Unassembled WGS sequence"/>
</dbReference>
<comment type="function">
    <text evidence="7 8">Cell wall formation. Catalyzes the addition of glutamate to the nucleotide precursor UDP-N-acetylmuramoyl-L-alanine (UMA).</text>
</comment>
<keyword evidence="7 8" id="KW-0132">Cell division</keyword>
<dbReference type="Pfam" id="PF21799">
    <property type="entry name" value="MurD-like_N"/>
    <property type="match status" value="1"/>
</dbReference>
<dbReference type="Pfam" id="PF08245">
    <property type="entry name" value="Mur_ligase_M"/>
    <property type="match status" value="1"/>
</dbReference>
<dbReference type="EC" id="6.3.2.9" evidence="7 8"/>
<dbReference type="Gene3D" id="3.40.50.720">
    <property type="entry name" value="NAD(P)-binding Rossmann-like Domain"/>
    <property type="match status" value="1"/>
</dbReference>
<evidence type="ECO:0000256" key="7">
    <source>
        <dbReference type="HAMAP-Rule" id="MF_00639"/>
    </source>
</evidence>
<dbReference type="PANTHER" id="PTHR43692:SF1">
    <property type="entry name" value="UDP-N-ACETYLMURAMOYLALANINE--D-GLUTAMATE LIGASE"/>
    <property type="match status" value="1"/>
</dbReference>
<dbReference type="InterPro" id="IPR013221">
    <property type="entry name" value="Mur_ligase_cen"/>
</dbReference>
<sequence>MSLISSDRIRAVVGLGVTGVSTAKFLAKQGLDFYVVDSRENPPGLDQVKSICPAERIFTGSLEHLKKLGVTELFVSPGIALATPVLKELAEDGVTMRGDVDLFCDYANAPFIAITGSNAKSTVTTLVNELLVALGKKSVAGGNLGLPALDCLAEGVDVYVLELSSFQLETSHALKADVACLLNVSEDHMDRYDDLYSYQRAKQRIYRGCKAAVCNKQDILTAPLLAQYTPVRAFTKGSPDLKEFGLLKDPDGTWLSHGVKRLYNTNDIKLKGEHNYANVLACLAILDVMGLPTDAPEVAQVLASFSGLAHRCETVRELEGVIYINDSKGTNVGATLAALEGLGSKQSKNIHLLAGGVGKGADFSPLAPALSNYVCHFYVFGKDADQIIDIVPAGTDYTQYQDLTEVMEAVKSHVKEGDIVLFSPACASFDQYKNFEARGNHFIDLVNQL</sequence>
<dbReference type="Gene3D" id="3.90.190.20">
    <property type="entry name" value="Mur ligase, C-terminal domain"/>
    <property type="match status" value="1"/>
</dbReference>
<dbReference type="InterPro" id="IPR036565">
    <property type="entry name" value="Mur-like_cat_sf"/>
</dbReference>
<dbReference type="SUPFAM" id="SSF53244">
    <property type="entry name" value="MurD-like peptide ligases, peptide-binding domain"/>
    <property type="match status" value="1"/>
</dbReference>
<dbReference type="InterPro" id="IPR005762">
    <property type="entry name" value="MurD"/>
</dbReference>
<evidence type="ECO:0000256" key="2">
    <source>
        <dbReference type="ARBA" id="ARBA00004752"/>
    </source>
</evidence>
<evidence type="ECO:0000256" key="6">
    <source>
        <dbReference type="ARBA" id="ARBA00022840"/>
    </source>
</evidence>
<dbReference type="NCBIfam" id="TIGR01087">
    <property type="entry name" value="murD"/>
    <property type="match status" value="1"/>
</dbReference>
<dbReference type="HAMAP" id="MF_00639">
    <property type="entry name" value="MurD"/>
    <property type="match status" value="1"/>
</dbReference>
<gene>
    <name evidence="7" type="primary">murD</name>
    <name evidence="11" type="ORF">JHD44_14060</name>
</gene>
<keyword evidence="7 8" id="KW-0573">Peptidoglycan synthesis</keyword>
<keyword evidence="3 7" id="KW-0963">Cytoplasm</keyword>
<keyword evidence="7 8" id="KW-0961">Cell wall biogenesis/degradation</keyword>
<dbReference type="InterPro" id="IPR004101">
    <property type="entry name" value="Mur_ligase_C"/>
</dbReference>
<name>A0ABS0ZDS8_9GAMM</name>
<dbReference type="Gene3D" id="3.40.1190.10">
    <property type="entry name" value="Mur-like, catalytic domain"/>
    <property type="match status" value="1"/>
</dbReference>
<keyword evidence="4 7" id="KW-0436">Ligase</keyword>
<keyword evidence="6 7" id="KW-0067">ATP-binding</keyword>
<dbReference type="EMBL" id="JAEMUH010000013">
    <property type="protein sequence ID" value="MBJ7551816.1"/>
    <property type="molecule type" value="Genomic_DNA"/>
</dbReference>
<dbReference type="GO" id="GO:0008764">
    <property type="term" value="F:UDP-N-acetylmuramoylalanine-D-glutamate ligase activity"/>
    <property type="evidence" value="ECO:0007669"/>
    <property type="project" value="UniProtKB-EC"/>
</dbReference>
<comment type="pathway">
    <text evidence="2 7 8">Cell wall biogenesis; peptidoglycan biosynthesis.</text>
</comment>
<dbReference type="InterPro" id="IPR036615">
    <property type="entry name" value="Mur_ligase_C_dom_sf"/>
</dbReference>
<evidence type="ECO:0000256" key="4">
    <source>
        <dbReference type="ARBA" id="ARBA00022598"/>
    </source>
</evidence>
<dbReference type="SUPFAM" id="SSF51984">
    <property type="entry name" value="MurCD N-terminal domain"/>
    <property type="match status" value="1"/>
</dbReference>
<comment type="caution">
    <text evidence="11">The sequence shown here is derived from an EMBL/GenBank/DDBJ whole genome shotgun (WGS) entry which is preliminary data.</text>
</comment>
<accession>A0ABS0ZDS8</accession>
<evidence type="ECO:0000256" key="5">
    <source>
        <dbReference type="ARBA" id="ARBA00022741"/>
    </source>
</evidence>
<feature type="domain" description="Mur ligase central" evidence="10">
    <location>
        <begin position="114"/>
        <end position="285"/>
    </location>
</feature>